<protein>
    <recommendedName>
        <fullName evidence="8">Zn(2)-C6 fungal-type domain-containing protein</fullName>
    </recommendedName>
</protein>
<evidence type="ECO:0000259" key="8">
    <source>
        <dbReference type="PROSITE" id="PS50048"/>
    </source>
</evidence>
<feature type="region of interest" description="Disordered" evidence="7">
    <location>
        <begin position="90"/>
        <end position="141"/>
    </location>
</feature>
<evidence type="ECO:0000256" key="4">
    <source>
        <dbReference type="ARBA" id="ARBA00023125"/>
    </source>
</evidence>
<dbReference type="EMBL" id="KN848102">
    <property type="protein sequence ID" value="KIX92605.1"/>
    <property type="molecule type" value="Genomic_DNA"/>
</dbReference>
<feature type="compositionally biased region" description="Polar residues" evidence="7">
    <location>
        <begin position="671"/>
        <end position="689"/>
    </location>
</feature>
<dbReference type="PROSITE" id="PS00463">
    <property type="entry name" value="ZN2_CY6_FUNGAL_1"/>
    <property type="match status" value="1"/>
</dbReference>
<evidence type="ECO:0000256" key="3">
    <source>
        <dbReference type="ARBA" id="ARBA00023015"/>
    </source>
</evidence>
<dbReference type="Pfam" id="PF04082">
    <property type="entry name" value="Fungal_trans"/>
    <property type="match status" value="1"/>
</dbReference>
<dbReference type="PROSITE" id="PS50048">
    <property type="entry name" value="ZN2_CY6_FUNGAL_2"/>
    <property type="match status" value="1"/>
</dbReference>
<feature type="region of interest" description="Disordered" evidence="7">
    <location>
        <begin position="1"/>
        <end position="26"/>
    </location>
</feature>
<evidence type="ECO:0000256" key="2">
    <source>
        <dbReference type="ARBA" id="ARBA00022723"/>
    </source>
</evidence>
<evidence type="ECO:0000256" key="7">
    <source>
        <dbReference type="SAM" id="MobiDB-lite"/>
    </source>
</evidence>
<feature type="region of interest" description="Disordered" evidence="7">
    <location>
        <begin position="737"/>
        <end position="851"/>
    </location>
</feature>
<sequence>MDIPLSSEGRGAADEKQKSASQNRVRRRNRMITSCLECRRRKLKCDKLHPCTNCSKFSRDCLFLAPALDSVSQQRLNEIKEKMGSLERVLEQDVARKEGRTATASPQKSQRRTSADLPGGEDSSSDNEATVPEDEKGLEPTPLAVIDAAYEDDANDDVLDLGIAIGKMRLTERLGGFFRPRLHEEMDITLSEPTNDRRTPDEKLSAMPQLPDHVTDFLAPGPSYIAPGSGFLFGDVGSKRSLINFLPAKGAADILVRNYFDNVHFIARVVHWPSFQLHYDNFWTAVLAGLEPPPWQQSIVLSVLFSAVASMPESDVTAIFARPKATILGNFQTGTEVALSKAQVLRATKIETLQSLVIYLIPMCRDQLSRAHSVIVGMAVRLAECMGLHRDPETVYGLSPVECHVRRIVWFQLCFLDFRTCESQGPRPGIKREDYDTKFPLNINDAELLLARPQEEKDKWTDMTMSRIHFECTEMQRVIWYDRIRIEKKRASLTHVLSKVESFRKAMAAKYNPILDIEVPIQKYAQLLMNLMVQRMYVMVLHRYLNNASNKVPERLANLTIQSGLLAMENAVAMERIPELRRWKWYNGAYQQWHIAFLLLSVIYQQPTLRDAERIWNVIDFVFEPDLSLSRTQRARTIIAAVRDRTAVYRDLRRIRIPVSMKDGLDRPRQSSEPSTKDNGQTETSNSSHLSAITATSAPNAGSFSADQSWSFDTPATMYVDAKYLPPAAAGHLTQFASSQFSPPPSARQQSPLISQAQPKSQAQSQQTPPRTDANQASPGQQIDFNSPSDSGTNDSWPPLITTDQVSWRTVLGPGPQASPPAQAIQSLPGIPRQPSSGGGSPFGINSGFPSDQINIPQFQNSNRHDSVMLDIDWAEWDQLFPPDSNNAVLGPAHHFGMGMSS</sequence>
<feature type="compositionally biased region" description="Polar residues" evidence="7">
    <location>
        <begin position="773"/>
        <end position="808"/>
    </location>
</feature>
<evidence type="ECO:0000256" key="6">
    <source>
        <dbReference type="ARBA" id="ARBA00023242"/>
    </source>
</evidence>
<dbReference type="SUPFAM" id="SSF57701">
    <property type="entry name" value="Zn2/Cys6 DNA-binding domain"/>
    <property type="match status" value="1"/>
</dbReference>
<feature type="region of interest" description="Disordered" evidence="7">
    <location>
        <begin position="663"/>
        <end position="689"/>
    </location>
</feature>
<dbReference type="InterPro" id="IPR036864">
    <property type="entry name" value="Zn2-C6_fun-type_DNA-bd_sf"/>
</dbReference>
<gene>
    <name evidence="9" type="ORF">Z520_11634</name>
</gene>
<feature type="domain" description="Zn(2)-C6 fungal-type" evidence="8">
    <location>
        <begin position="34"/>
        <end position="63"/>
    </location>
</feature>
<dbReference type="PANTHER" id="PTHR31001">
    <property type="entry name" value="UNCHARACTERIZED TRANSCRIPTIONAL REGULATORY PROTEIN"/>
    <property type="match status" value="1"/>
</dbReference>
<dbReference type="GeneID" id="27717380"/>
<keyword evidence="4" id="KW-0238">DNA-binding</keyword>
<reference evidence="9 10" key="1">
    <citation type="submission" date="2015-01" db="EMBL/GenBank/DDBJ databases">
        <title>The Genome Sequence of Fonsecaea multimorphosa CBS 102226.</title>
        <authorList>
            <consortium name="The Broad Institute Genomics Platform"/>
            <person name="Cuomo C."/>
            <person name="de Hoog S."/>
            <person name="Gorbushina A."/>
            <person name="Stielow B."/>
            <person name="Teixiera M."/>
            <person name="Abouelleil A."/>
            <person name="Chapman S.B."/>
            <person name="Priest M."/>
            <person name="Young S.K."/>
            <person name="Wortman J."/>
            <person name="Nusbaum C."/>
            <person name="Birren B."/>
        </authorList>
    </citation>
    <scope>NUCLEOTIDE SEQUENCE [LARGE SCALE GENOMIC DNA]</scope>
    <source>
        <strain evidence="9 10">CBS 102226</strain>
    </source>
</reference>
<dbReference type="InterPro" id="IPR001138">
    <property type="entry name" value="Zn2Cys6_DnaBD"/>
</dbReference>
<feature type="compositionally biased region" description="Low complexity" evidence="7">
    <location>
        <begin position="737"/>
        <end position="770"/>
    </location>
</feature>
<comment type="subcellular location">
    <subcellularLocation>
        <location evidence="1">Nucleus</location>
    </subcellularLocation>
</comment>
<dbReference type="Gene3D" id="4.10.240.10">
    <property type="entry name" value="Zn(2)-C6 fungal-type DNA-binding domain"/>
    <property type="match status" value="1"/>
</dbReference>
<evidence type="ECO:0000313" key="9">
    <source>
        <dbReference type="EMBL" id="KIX92605.1"/>
    </source>
</evidence>
<dbReference type="GO" id="GO:0000981">
    <property type="term" value="F:DNA-binding transcription factor activity, RNA polymerase II-specific"/>
    <property type="evidence" value="ECO:0007669"/>
    <property type="project" value="InterPro"/>
</dbReference>
<keyword evidence="5" id="KW-0804">Transcription</keyword>
<dbReference type="Pfam" id="PF00172">
    <property type="entry name" value="Zn_clus"/>
    <property type="match status" value="1"/>
</dbReference>
<evidence type="ECO:0000256" key="5">
    <source>
        <dbReference type="ARBA" id="ARBA00023163"/>
    </source>
</evidence>
<keyword evidence="3" id="KW-0805">Transcription regulation</keyword>
<dbReference type="RefSeq" id="XP_016626728.1">
    <property type="nucleotide sequence ID" value="XM_016782122.1"/>
</dbReference>
<keyword evidence="6" id="KW-0539">Nucleus</keyword>
<dbReference type="GO" id="GO:0005634">
    <property type="term" value="C:nucleus"/>
    <property type="evidence" value="ECO:0007669"/>
    <property type="project" value="UniProtKB-SubCell"/>
</dbReference>
<evidence type="ECO:0000256" key="1">
    <source>
        <dbReference type="ARBA" id="ARBA00004123"/>
    </source>
</evidence>
<dbReference type="STRING" id="1442371.A0A0D2GT01"/>
<dbReference type="GO" id="GO:0008270">
    <property type="term" value="F:zinc ion binding"/>
    <property type="evidence" value="ECO:0007669"/>
    <property type="project" value="InterPro"/>
</dbReference>
<dbReference type="InterPro" id="IPR050613">
    <property type="entry name" value="Sec_Metabolite_Reg"/>
</dbReference>
<proteinExistence type="predicted"/>
<dbReference type="GO" id="GO:0006351">
    <property type="term" value="P:DNA-templated transcription"/>
    <property type="evidence" value="ECO:0007669"/>
    <property type="project" value="InterPro"/>
</dbReference>
<feature type="compositionally biased region" description="Basic and acidic residues" evidence="7">
    <location>
        <begin position="90"/>
        <end position="100"/>
    </location>
</feature>
<dbReference type="SMART" id="SM00906">
    <property type="entry name" value="Fungal_trans"/>
    <property type="match status" value="1"/>
</dbReference>
<keyword evidence="10" id="KW-1185">Reference proteome</keyword>
<feature type="compositionally biased region" description="Low complexity" evidence="7">
    <location>
        <begin position="812"/>
        <end position="829"/>
    </location>
</feature>
<evidence type="ECO:0000313" key="10">
    <source>
        <dbReference type="Proteomes" id="UP000053411"/>
    </source>
</evidence>
<dbReference type="PANTHER" id="PTHR31001:SF40">
    <property type="entry name" value="ZN(II)2CYS6 TRANSCRIPTION FACTOR (EUROFUNG)"/>
    <property type="match status" value="1"/>
</dbReference>
<dbReference type="CDD" id="cd12148">
    <property type="entry name" value="fungal_TF_MHR"/>
    <property type="match status" value="1"/>
</dbReference>
<dbReference type="OrthoDB" id="424974at2759"/>
<dbReference type="GO" id="GO:0003677">
    <property type="term" value="F:DNA binding"/>
    <property type="evidence" value="ECO:0007669"/>
    <property type="project" value="UniProtKB-KW"/>
</dbReference>
<dbReference type="SMART" id="SM00066">
    <property type="entry name" value="GAL4"/>
    <property type="match status" value="1"/>
</dbReference>
<dbReference type="Proteomes" id="UP000053411">
    <property type="component" value="Unassembled WGS sequence"/>
</dbReference>
<dbReference type="AlphaFoldDB" id="A0A0D2GT01"/>
<dbReference type="CDD" id="cd00067">
    <property type="entry name" value="GAL4"/>
    <property type="match status" value="1"/>
</dbReference>
<dbReference type="InterPro" id="IPR007219">
    <property type="entry name" value="XnlR_reg_dom"/>
</dbReference>
<keyword evidence="2" id="KW-0479">Metal-binding</keyword>
<organism evidence="9 10">
    <name type="scientific">Fonsecaea multimorphosa CBS 102226</name>
    <dbReference type="NCBI Taxonomy" id="1442371"/>
    <lineage>
        <taxon>Eukaryota</taxon>
        <taxon>Fungi</taxon>
        <taxon>Dikarya</taxon>
        <taxon>Ascomycota</taxon>
        <taxon>Pezizomycotina</taxon>
        <taxon>Eurotiomycetes</taxon>
        <taxon>Chaetothyriomycetidae</taxon>
        <taxon>Chaetothyriales</taxon>
        <taxon>Herpotrichiellaceae</taxon>
        <taxon>Fonsecaea</taxon>
    </lineage>
</organism>
<accession>A0A0D2GT01</accession>
<name>A0A0D2GT01_9EURO</name>
<dbReference type="VEuPathDB" id="FungiDB:Z520_11634"/>